<feature type="domain" description="Phosphoribosyltransferase" evidence="1">
    <location>
        <begin position="27"/>
        <end position="73"/>
    </location>
</feature>
<evidence type="ECO:0000313" key="2">
    <source>
        <dbReference type="EMBL" id="GHF05982.1"/>
    </source>
</evidence>
<dbReference type="SUPFAM" id="SSF53271">
    <property type="entry name" value="PRTase-like"/>
    <property type="match status" value="1"/>
</dbReference>
<gene>
    <name evidence="2" type="ORF">GCM10017786_44420</name>
</gene>
<accession>A0ABQ3J8P2</accession>
<dbReference type="InterPro" id="IPR029057">
    <property type="entry name" value="PRTase-like"/>
</dbReference>
<name>A0ABQ3J8P2_9PSEU</name>
<organism evidence="2 3">
    <name type="scientific">Amycolatopsis deserti</name>
    <dbReference type="NCBI Taxonomy" id="185696"/>
    <lineage>
        <taxon>Bacteria</taxon>
        <taxon>Bacillati</taxon>
        <taxon>Actinomycetota</taxon>
        <taxon>Actinomycetes</taxon>
        <taxon>Pseudonocardiales</taxon>
        <taxon>Pseudonocardiaceae</taxon>
        <taxon>Amycolatopsis</taxon>
    </lineage>
</organism>
<dbReference type="Pfam" id="PF00156">
    <property type="entry name" value="Pribosyltran"/>
    <property type="match status" value="1"/>
</dbReference>
<reference evidence="3" key="1">
    <citation type="journal article" date="2019" name="Int. J. Syst. Evol. Microbiol.">
        <title>The Global Catalogue of Microorganisms (GCM) 10K type strain sequencing project: providing services to taxonomists for standard genome sequencing and annotation.</title>
        <authorList>
            <consortium name="The Broad Institute Genomics Platform"/>
            <consortium name="The Broad Institute Genome Sequencing Center for Infectious Disease"/>
            <person name="Wu L."/>
            <person name="Ma J."/>
        </authorList>
    </citation>
    <scope>NUCLEOTIDE SEQUENCE [LARGE SCALE GENOMIC DNA]</scope>
    <source>
        <strain evidence="3">CGMCC 4.7677</strain>
    </source>
</reference>
<dbReference type="InterPro" id="IPR000836">
    <property type="entry name" value="PRTase_dom"/>
</dbReference>
<proteinExistence type="predicted"/>
<dbReference type="Gene3D" id="3.40.50.2020">
    <property type="match status" value="1"/>
</dbReference>
<sequence length="84" mass="8954">MCGEVPLGRTQLAETLESAKKMPRTERSVLRWGSRINEDLQGETVLVVDDVYHTGETMAGVAAAAKNRGAKTVLGLAAARTLSV</sequence>
<evidence type="ECO:0000313" key="3">
    <source>
        <dbReference type="Proteomes" id="UP000605897"/>
    </source>
</evidence>
<dbReference type="EMBL" id="BNAU01000005">
    <property type="protein sequence ID" value="GHF05982.1"/>
    <property type="molecule type" value="Genomic_DNA"/>
</dbReference>
<protein>
    <recommendedName>
        <fullName evidence="1">Phosphoribosyltransferase domain-containing protein</fullName>
    </recommendedName>
</protein>
<dbReference type="Proteomes" id="UP000605897">
    <property type="component" value="Unassembled WGS sequence"/>
</dbReference>
<comment type="caution">
    <text evidence="2">The sequence shown here is derived from an EMBL/GenBank/DDBJ whole genome shotgun (WGS) entry which is preliminary data.</text>
</comment>
<keyword evidence="3" id="KW-1185">Reference proteome</keyword>
<evidence type="ECO:0000259" key="1">
    <source>
        <dbReference type="Pfam" id="PF00156"/>
    </source>
</evidence>
<dbReference type="CDD" id="cd06223">
    <property type="entry name" value="PRTases_typeI"/>
    <property type="match status" value="1"/>
</dbReference>